<accession>A0A6J7ALM4</accession>
<feature type="region of interest" description="Disordered" evidence="1">
    <location>
        <begin position="22"/>
        <end position="102"/>
    </location>
</feature>
<organism evidence="2">
    <name type="scientific">freshwater metagenome</name>
    <dbReference type="NCBI Taxonomy" id="449393"/>
    <lineage>
        <taxon>unclassified sequences</taxon>
        <taxon>metagenomes</taxon>
        <taxon>ecological metagenomes</taxon>
    </lineage>
</organism>
<dbReference type="EMBL" id="CAFABH010000053">
    <property type="protein sequence ID" value="CAB4833792.1"/>
    <property type="molecule type" value="Genomic_DNA"/>
</dbReference>
<feature type="compositionally biased region" description="Pro residues" evidence="1">
    <location>
        <begin position="34"/>
        <end position="54"/>
    </location>
</feature>
<proteinExistence type="predicted"/>
<gene>
    <name evidence="2" type="ORF">UFOPK3174_01533</name>
</gene>
<sequence>MIALTVALPAAFGLDLITNTQDQEQIVEATPSPESAPPAPEEPAPSAEPSPEPSPEVTGEASPAPSAKPSVEPTVESSAEPITEPTVEPKVEPSEKPTPKPIPVHALANQSMYLIAPKQVSVDPRATTTTLPAITVGSSETLLLCAFSDKAIFHVPYIPYIPVAIDPKKPELGSRNSFLIQGQGSSHLRISGPSYAVMSAFNGGNGMRITSSSRAISGGQILLRFVNMSEPSLDGSFCGQGSVSNNRSISIRALGIDLQMLKADVNLKRNK</sequence>
<feature type="compositionally biased region" description="Basic and acidic residues" evidence="1">
    <location>
        <begin position="87"/>
        <end position="98"/>
    </location>
</feature>
<dbReference type="AlphaFoldDB" id="A0A6J7ALM4"/>
<reference evidence="2" key="1">
    <citation type="submission" date="2020-05" db="EMBL/GenBank/DDBJ databases">
        <authorList>
            <person name="Chiriac C."/>
            <person name="Salcher M."/>
            <person name="Ghai R."/>
            <person name="Kavagutti S V."/>
        </authorList>
    </citation>
    <scope>NUCLEOTIDE SEQUENCE</scope>
</reference>
<name>A0A6J7ALM4_9ZZZZ</name>
<evidence type="ECO:0000256" key="1">
    <source>
        <dbReference type="SAM" id="MobiDB-lite"/>
    </source>
</evidence>
<protein>
    <submittedName>
        <fullName evidence="2">Unannotated protein</fullName>
    </submittedName>
</protein>
<evidence type="ECO:0000313" key="2">
    <source>
        <dbReference type="EMBL" id="CAB4833792.1"/>
    </source>
</evidence>